<feature type="domain" description="PTS EIIA type-4" evidence="8">
    <location>
        <begin position="1"/>
        <end position="125"/>
    </location>
</feature>
<dbReference type="PANTHER" id="PTHR33799:SF1">
    <property type="entry name" value="PTS SYSTEM MANNOSE-SPECIFIC EIIAB COMPONENT-RELATED"/>
    <property type="match status" value="1"/>
</dbReference>
<dbReference type="InterPro" id="IPR036662">
    <property type="entry name" value="PTS_EIIA_man-typ_sf"/>
</dbReference>
<evidence type="ECO:0000256" key="2">
    <source>
        <dbReference type="ARBA" id="ARBA00022448"/>
    </source>
</evidence>
<dbReference type="Pfam" id="PF03610">
    <property type="entry name" value="EIIA-man"/>
    <property type="match status" value="1"/>
</dbReference>
<evidence type="ECO:0000256" key="6">
    <source>
        <dbReference type="ARBA" id="ARBA00022683"/>
    </source>
</evidence>
<dbReference type="Gene3D" id="3.40.50.510">
    <property type="entry name" value="Phosphotransferase system, mannose-type IIA component"/>
    <property type="match status" value="1"/>
</dbReference>
<protein>
    <submittedName>
        <fullName evidence="9">PTS system, N-acetylgalactosamine-specific IIA component</fullName>
    </submittedName>
</protein>
<evidence type="ECO:0000256" key="4">
    <source>
        <dbReference type="ARBA" id="ARBA00022597"/>
    </source>
</evidence>
<evidence type="ECO:0000313" key="10">
    <source>
        <dbReference type="Proteomes" id="UP000199135"/>
    </source>
</evidence>
<evidence type="ECO:0000256" key="1">
    <source>
        <dbReference type="ARBA" id="ARBA00004496"/>
    </source>
</evidence>
<sequence length="144" mass="14917">MVGCIVTGHGDFALGLSSALEMIAGPQEEFRAVPFHEEGAGEYAKKISDAVRDMVDRDGSCVVFCDLVGGTPFNQSMMLTGELPQVQVVAGTNLPMLLEGLMSRDDSMTAEGLAALAQESGRSGVAHLSVTGAAADEEPGEDGI</sequence>
<keyword evidence="3" id="KW-0963">Cytoplasm</keyword>
<dbReference type="PROSITE" id="PS51096">
    <property type="entry name" value="PTS_EIIA_TYPE_4"/>
    <property type="match status" value="1"/>
</dbReference>
<dbReference type="PANTHER" id="PTHR33799">
    <property type="entry name" value="PTS PERMEASE-RELATED-RELATED"/>
    <property type="match status" value="1"/>
</dbReference>
<dbReference type="CDD" id="cd00006">
    <property type="entry name" value="PTS_IIA_man"/>
    <property type="match status" value="1"/>
</dbReference>
<dbReference type="InterPro" id="IPR004701">
    <property type="entry name" value="PTS_EIIA_man-typ"/>
</dbReference>
<organism evidence="9 10">
    <name type="scientific">Parafannyhessea umbonata</name>
    <dbReference type="NCBI Taxonomy" id="604330"/>
    <lineage>
        <taxon>Bacteria</taxon>
        <taxon>Bacillati</taxon>
        <taxon>Actinomycetota</taxon>
        <taxon>Coriobacteriia</taxon>
        <taxon>Coriobacteriales</taxon>
        <taxon>Atopobiaceae</taxon>
        <taxon>Parafannyhessea</taxon>
    </lineage>
</organism>
<keyword evidence="5" id="KW-0808">Transferase</keyword>
<keyword evidence="2" id="KW-0813">Transport</keyword>
<evidence type="ECO:0000256" key="5">
    <source>
        <dbReference type="ARBA" id="ARBA00022679"/>
    </source>
</evidence>
<reference evidence="9 10" key="1">
    <citation type="submission" date="2016-10" db="EMBL/GenBank/DDBJ databases">
        <authorList>
            <person name="Varghese N."/>
            <person name="Submissions S."/>
        </authorList>
    </citation>
    <scope>NUCLEOTIDE SEQUENCE [LARGE SCALE GENOMIC DNA]</scope>
    <source>
        <strain evidence="9 10">WCP15</strain>
    </source>
</reference>
<proteinExistence type="predicted"/>
<dbReference type="Proteomes" id="UP000199135">
    <property type="component" value="Unassembled WGS sequence"/>
</dbReference>
<dbReference type="InterPro" id="IPR033887">
    <property type="entry name" value="PTS_IIA_man"/>
</dbReference>
<accession>A0A1H6I7G8</accession>
<dbReference type="SUPFAM" id="SSF53062">
    <property type="entry name" value="PTS system fructose IIA component-like"/>
    <property type="match status" value="1"/>
</dbReference>
<keyword evidence="10" id="KW-1185">Reference proteome</keyword>
<keyword evidence="4" id="KW-0762">Sugar transport</keyword>
<comment type="caution">
    <text evidence="9">The sequence shown here is derived from an EMBL/GenBank/DDBJ whole genome shotgun (WGS) entry which is preliminary data.</text>
</comment>
<dbReference type="EMBL" id="FNWT01000002">
    <property type="protein sequence ID" value="SEH44653.1"/>
    <property type="molecule type" value="Genomic_DNA"/>
</dbReference>
<name>A0A1H6I7G8_9ACTN</name>
<comment type="subcellular location">
    <subcellularLocation>
        <location evidence="1">Cytoplasm</location>
    </subcellularLocation>
</comment>
<keyword evidence="7" id="KW-0418">Kinase</keyword>
<evidence type="ECO:0000259" key="8">
    <source>
        <dbReference type="PROSITE" id="PS51096"/>
    </source>
</evidence>
<keyword evidence="6" id="KW-0598">Phosphotransferase system</keyword>
<evidence type="ECO:0000313" key="9">
    <source>
        <dbReference type="EMBL" id="SEH44653.1"/>
    </source>
</evidence>
<dbReference type="RefSeq" id="WP_159443991.1">
    <property type="nucleotide sequence ID" value="NZ_FNWT01000002.1"/>
</dbReference>
<gene>
    <name evidence="9" type="ORF">SAMN05216447_102244</name>
</gene>
<dbReference type="InterPro" id="IPR051471">
    <property type="entry name" value="Bacterial_PTS_sugar_comp"/>
</dbReference>
<evidence type="ECO:0000256" key="7">
    <source>
        <dbReference type="ARBA" id="ARBA00022777"/>
    </source>
</evidence>
<evidence type="ECO:0000256" key="3">
    <source>
        <dbReference type="ARBA" id="ARBA00022490"/>
    </source>
</evidence>